<comment type="caution">
    <text evidence="3">The sequence shown here is derived from an EMBL/GenBank/DDBJ whole genome shotgun (WGS) entry which is preliminary data.</text>
</comment>
<dbReference type="Proteomes" id="UP000539313">
    <property type="component" value="Unassembled WGS sequence"/>
</dbReference>
<feature type="compositionally biased region" description="Basic and acidic residues" evidence="1">
    <location>
        <begin position="163"/>
        <end position="172"/>
    </location>
</feature>
<feature type="domain" description="DUF1266" evidence="2">
    <location>
        <begin position="223"/>
        <end position="453"/>
    </location>
</feature>
<dbReference type="InterPro" id="IPR009677">
    <property type="entry name" value="DUF1266"/>
</dbReference>
<evidence type="ECO:0000256" key="1">
    <source>
        <dbReference type="SAM" id="MobiDB-lite"/>
    </source>
</evidence>
<keyword evidence="4" id="KW-1185">Reference proteome</keyword>
<accession>A0A7W3MYE3</accession>
<reference evidence="3 4" key="1">
    <citation type="submission" date="2020-08" db="EMBL/GenBank/DDBJ databases">
        <title>Sequencing the genomes of 1000 actinobacteria strains.</title>
        <authorList>
            <person name="Klenk H.-P."/>
        </authorList>
    </citation>
    <scope>NUCLEOTIDE SEQUENCE [LARGE SCALE GENOMIC DNA]</scope>
    <source>
        <strain evidence="3 4">DSM 45823</strain>
    </source>
</reference>
<gene>
    <name evidence="3" type="ORF">HNR21_003041</name>
</gene>
<dbReference type="EMBL" id="JACJII010000001">
    <property type="protein sequence ID" value="MBA9004159.1"/>
    <property type="molecule type" value="Genomic_DNA"/>
</dbReference>
<dbReference type="AlphaFoldDB" id="A0A7W3MYE3"/>
<sequence>MIDGMSAQQAHELVGQYALESREYTQWLLDEVGMDAESFAREPFDLLLRLESYVEEFPPEGLDLTEIVKGVDEDDPWFWLRTAFSACFAEILVGRHGGRWEVEQDTDDPSDWAIVVTVAGLDGRVRSVDPLTVLPQYFDSENTDVYRAMVRSLDEAGVTPWHDPGHPDRPDSSGRPLTPVQQWIVGTCAPLAAMNGYRHDRLGASREETLMDRLTALELLFGAWGSFRPSDVRAQIDSLISHGHRADFDQSGVLAAALGERERAEYVRLLRQARRAGAAQELTDALVDVLARLITLRFGAAAQWLLPLLVLTLTGEDVPAPEPAKAELERYLHQVLLEPGFADAEARRLTLYADPSFQANHGRHMIWDFGRAVMLFRWAHMVGWFTEQECWDPLLRVAREIQRHYVSWQDMAACYLQARLLWGGGGTESQARYEQIVRDLATDRDSPWNRVPWNLDLHQDW</sequence>
<dbReference type="Pfam" id="PF06889">
    <property type="entry name" value="DUF1266"/>
    <property type="match status" value="1"/>
</dbReference>
<proteinExistence type="predicted"/>
<evidence type="ECO:0000259" key="2">
    <source>
        <dbReference type="Pfam" id="PF06889"/>
    </source>
</evidence>
<name>A0A7W3MYE3_9ACTN</name>
<dbReference type="RefSeq" id="WP_312881043.1">
    <property type="nucleotide sequence ID" value="NZ_JACJII010000001.1"/>
</dbReference>
<evidence type="ECO:0000313" key="3">
    <source>
        <dbReference type="EMBL" id="MBA9004159.1"/>
    </source>
</evidence>
<feature type="region of interest" description="Disordered" evidence="1">
    <location>
        <begin position="157"/>
        <end position="177"/>
    </location>
</feature>
<protein>
    <recommendedName>
        <fullName evidence="2">DUF1266 domain-containing protein</fullName>
    </recommendedName>
</protein>
<organism evidence="3 4">
    <name type="scientific">Thermomonospora cellulosilytica</name>
    <dbReference type="NCBI Taxonomy" id="1411118"/>
    <lineage>
        <taxon>Bacteria</taxon>
        <taxon>Bacillati</taxon>
        <taxon>Actinomycetota</taxon>
        <taxon>Actinomycetes</taxon>
        <taxon>Streptosporangiales</taxon>
        <taxon>Thermomonosporaceae</taxon>
        <taxon>Thermomonospora</taxon>
    </lineage>
</organism>
<evidence type="ECO:0000313" key="4">
    <source>
        <dbReference type="Proteomes" id="UP000539313"/>
    </source>
</evidence>